<keyword evidence="2" id="KW-0812">Transmembrane</keyword>
<dbReference type="AlphaFoldDB" id="A0A1V2VZ54"/>
<dbReference type="PROSITE" id="PS51257">
    <property type="entry name" value="PROKAR_LIPOPROTEIN"/>
    <property type="match status" value="1"/>
</dbReference>
<dbReference type="GO" id="GO:0005886">
    <property type="term" value="C:plasma membrane"/>
    <property type="evidence" value="ECO:0007669"/>
    <property type="project" value="UniProtKB-SubCell"/>
</dbReference>
<dbReference type="PANTHER" id="PTHR30203">
    <property type="entry name" value="OUTER MEMBRANE CATION EFFLUX PROTEIN"/>
    <property type="match status" value="1"/>
</dbReference>
<sequence length="465" mass="50731">MRNAKLVLLLTASAFVLSACSLAPTYQQPPAPVPSNYPFVADAVNGAGMAMPAWDEFIEDANLRSLVQAALVHNRDLRQALLNIQAAQAQYGIQRAERLPTIGANGALDRQRIPDAVSPNRQGGVQSTYRADVGLSAFELDLFGRTRNLSEAALQEYLATEQAARGVRISLVANVSEAYVRYTTTQARITLTRQTVKARETSLELVRLRREVGAAGEVDLQEAIGLVEQATTELLRTERESEQARNALQLLVGEVGLNAHIAASSTSQVLFQDVQAGMPSELLARRPDIVASEHRIQARNADIGAARAAFFPRITLTGSFGSASPELSDLFSSGTRAWQFMPQVNLPIFAGGRNRANLSLAQVRKESSIVEYEKAIQTAFTEVADALVARSTLQKQLASQERLASSSEQTLRLAELRYRGGVDSHLRYLDAQRQDFSNQLAVLDTWAALQNSRIALYKALGGEEQ</sequence>
<keyword evidence="2" id="KW-0732">Signal</keyword>
<keyword evidence="2" id="KW-0472">Membrane</keyword>
<evidence type="ECO:0000256" key="1">
    <source>
        <dbReference type="ARBA" id="ARBA00007613"/>
    </source>
</evidence>
<evidence type="ECO:0000256" key="3">
    <source>
        <dbReference type="SAM" id="Coils"/>
    </source>
</evidence>
<feature type="signal peptide" evidence="2">
    <location>
        <begin position="1"/>
        <end position="23"/>
    </location>
</feature>
<dbReference type="InterPro" id="IPR010131">
    <property type="entry name" value="MdtP/NodT-like"/>
</dbReference>
<keyword evidence="3" id="KW-0175">Coiled coil</keyword>
<comment type="similarity">
    <text evidence="1 2">Belongs to the outer membrane factor (OMF) (TC 1.B.17) family.</text>
</comment>
<dbReference type="Gene3D" id="2.20.200.10">
    <property type="entry name" value="Outer membrane efflux proteins (OEP)"/>
    <property type="match status" value="1"/>
</dbReference>
<protein>
    <submittedName>
        <fullName evidence="5">Multidrug transporter</fullName>
    </submittedName>
</protein>
<evidence type="ECO:0000313" key="6">
    <source>
        <dbReference type="Proteomes" id="UP000188543"/>
    </source>
</evidence>
<dbReference type="EMBL" id="MUTJ01000108">
    <property type="protein sequence ID" value="ONU74220.1"/>
    <property type="molecule type" value="Genomic_DNA"/>
</dbReference>
<dbReference type="EMBL" id="MUTJ01000074">
    <property type="protein sequence ID" value="ONU81215.1"/>
    <property type="molecule type" value="Genomic_DNA"/>
</dbReference>
<proteinExistence type="inferred from homology"/>
<feature type="coiled-coil region" evidence="3">
    <location>
        <begin position="220"/>
        <end position="254"/>
    </location>
</feature>
<dbReference type="SUPFAM" id="SSF56954">
    <property type="entry name" value="Outer membrane efflux proteins (OEP)"/>
    <property type="match status" value="1"/>
</dbReference>
<comment type="caution">
    <text evidence="5">The sequence shown here is derived from an EMBL/GenBank/DDBJ whole genome shotgun (WGS) entry which is preliminary data.</text>
</comment>
<keyword evidence="2" id="KW-0564">Palmitate</keyword>
<dbReference type="InterPro" id="IPR003423">
    <property type="entry name" value="OMP_efflux"/>
</dbReference>
<evidence type="ECO:0000313" key="5">
    <source>
        <dbReference type="EMBL" id="ONU81215.1"/>
    </source>
</evidence>
<dbReference type="NCBIfam" id="TIGR01845">
    <property type="entry name" value="outer_NodT"/>
    <property type="match status" value="1"/>
</dbReference>
<dbReference type="Gene3D" id="1.20.1600.10">
    <property type="entry name" value="Outer membrane efflux proteins (OEP)"/>
    <property type="match status" value="1"/>
</dbReference>
<evidence type="ECO:0000313" key="4">
    <source>
        <dbReference type="EMBL" id="ONU74220.1"/>
    </source>
</evidence>
<evidence type="ECO:0000256" key="2">
    <source>
        <dbReference type="RuleBase" id="RU362097"/>
    </source>
</evidence>
<reference evidence="5 6" key="1">
    <citation type="submission" date="2016-08" db="EMBL/GenBank/DDBJ databases">
        <authorList>
            <person name="Seilhamer J.J."/>
        </authorList>
    </citation>
    <scope>NUCLEOTIDE SEQUENCE [LARGE SCALE GENOMIC DNA]</scope>
    <source>
        <strain evidence="5 6">VC14762</strain>
    </source>
</reference>
<dbReference type="GO" id="GO:0015562">
    <property type="term" value="F:efflux transmembrane transporter activity"/>
    <property type="evidence" value="ECO:0007669"/>
    <property type="project" value="InterPro"/>
</dbReference>
<dbReference type="OrthoDB" id="9770517at2"/>
<dbReference type="RefSeq" id="WP_048257319.1">
    <property type="nucleotide sequence ID" value="NZ_CADETK010000017.1"/>
</dbReference>
<dbReference type="PANTHER" id="PTHR30203:SF32">
    <property type="entry name" value="CATION EFFLUX SYSTEM PROTEIN CUSC"/>
    <property type="match status" value="1"/>
</dbReference>
<dbReference type="Proteomes" id="UP000188543">
    <property type="component" value="Unassembled WGS sequence"/>
</dbReference>
<dbReference type="Pfam" id="PF02321">
    <property type="entry name" value="OEP"/>
    <property type="match status" value="2"/>
</dbReference>
<keyword evidence="2" id="KW-0449">Lipoprotein</keyword>
<feature type="chain" id="PRO_5014484789" evidence="2">
    <location>
        <begin position="24"/>
        <end position="465"/>
    </location>
</feature>
<comment type="subcellular location">
    <subcellularLocation>
        <location evidence="2">Cell membrane</location>
        <topology evidence="2">Lipid-anchor</topology>
    </subcellularLocation>
</comment>
<organism evidence="5 6">
    <name type="scientific">Burkholderia cenocepacia</name>
    <dbReference type="NCBI Taxonomy" id="95486"/>
    <lineage>
        <taxon>Bacteria</taxon>
        <taxon>Pseudomonadati</taxon>
        <taxon>Pseudomonadota</taxon>
        <taxon>Betaproteobacteria</taxon>
        <taxon>Burkholderiales</taxon>
        <taxon>Burkholderiaceae</taxon>
        <taxon>Burkholderia</taxon>
        <taxon>Burkholderia cepacia complex</taxon>
    </lineage>
</organism>
<name>A0A1V2VZ54_9BURK</name>
<accession>A0A1V2VZ54</accession>
<keyword evidence="2" id="KW-1134">Transmembrane beta strand</keyword>
<gene>
    <name evidence="5" type="ORF">A8E72_23325</name>
    <name evidence="4" type="ORF">A8E72_38095</name>
</gene>